<dbReference type="HOGENOM" id="CLU_545896_0_0_2"/>
<dbReference type="Proteomes" id="UP000006681">
    <property type="component" value="Chromosome"/>
</dbReference>
<dbReference type="STRING" id="572478.Vdis_1872"/>
<sequence length="526" mass="57860">MVMGLRRRWLLVVLVVAVAVFSSVLAFHVVNRLGSKAVGQVDQAGLNTVNKPALIGINVTIYVIGPTTLTQELASMGINPSLIKPITINQITNTQNNSVVVIDWDSLLSYSGGNYSVIIGVLSTLFKRGDLVIIHVSSTEESPLVIWALARSWARAYGSKITTYPIIAGQYLSAFGSKNALVFGSSYKTKDIIGIITNYQRIISTWGHEVGSNQVSLLNIYEPYELRSTTLTNVDPCQKYVQNANSLGGVVFDYQPYYNGVDTEAYNDGNGTLYYDTCIFVYNGNGEPYIPAGAAPYYPVVTAAWIAYSPSSTMIGNNGYINYFIGTMDHELGWDYYQSSTTDSYLEYESGANPISTSSNYVVTFTVEFGTGDVNIAFEVEYSESPSSVNIQSENTAPTTNTAAVNNTWWFYMGSNQQANQKYMVAFAEDADEWVLPQGLNTYQTATFNNELGVNLVTSVQDIPCTAWVYNYEVIWTQIQWVLQYNPGSSPPTGFSAQIVNQQSPYDITGVTSYSESIPYICGDIT</sequence>
<reference evidence="2" key="2">
    <citation type="journal article" date="2010" name="Stand. Genomic Sci.">
        <title>Complete genome sequence of Vulcanisaeta distributa type strain (IC-017T).</title>
        <authorList>
            <person name="Mavromatis K."/>
            <person name="Sikorski J."/>
            <person name="Pabst E."/>
            <person name="Teshima H."/>
            <person name="Lapidus A."/>
            <person name="Lucas S."/>
            <person name="Nolan M."/>
            <person name="Glavina Del Rio T."/>
            <person name="Cheng J."/>
            <person name="Bruce D."/>
            <person name="Goodwin L."/>
            <person name="Pitluck S."/>
            <person name="Liolios K."/>
            <person name="Ivanova N."/>
            <person name="Mikhailova N."/>
            <person name="Pati A."/>
            <person name="Chen A."/>
            <person name="Palaniappan K."/>
            <person name="Land M."/>
            <person name="Hauser L."/>
            <person name="Chang Y."/>
            <person name="Jeffries C."/>
            <person name="Rohde M."/>
            <person name="Spring S."/>
            <person name="Goker M."/>
            <person name="Wirth R."/>
            <person name="Woyke T."/>
            <person name="Bristow J."/>
            <person name="Eisen J."/>
            <person name="Markowitz V."/>
            <person name="Hugenholtz P."/>
            <person name="Klenk H."/>
            <person name="Kyrpides N."/>
        </authorList>
    </citation>
    <scope>NUCLEOTIDE SEQUENCE [LARGE SCALE GENOMIC DNA]</scope>
    <source>
        <strain evidence="2">DSM 14429 / JCM 11212 / NBRC 100878 / IC-017</strain>
    </source>
</reference>
<reference evidence="1 2" key="1">
    <citation type="journal article" date="2010" name="Stand. Genomic Sci.">
        <title>Complete genome sequence of Vulcanisaeta distributa type strain (IC-017).</title>
        <authorList>
            <person name="Mavromatis K."/>
            <person name="Sikorski J."/>
            <person name="Pabst E."/>
            <person name="Teshima H."/>
            <person name="Lapidus A."/>
            <person name="Lucas S."/>
            <person name="Nolan M."/>
            <person name="Glavina Del Rio T."/>
            <person name="Cheng J.F."/>
            <person name="Bruce D."/>
            <person name="Goodwin L."/>
            <person name="Pitluck S."/>
            <person name="Liolios K."/>
            <person name="Ivanova N."/>
            <person name="Mikhailova N."/>
            <person name="Pati A."/>
            <person name="Chen A."/>
            <person name="Palaniappan K."/>
            <person name="Land M."/>
            <person name="Hauser L."/>
            <person name="Chang Y.J."/>
            <person name="Jeffries C.D."/>
            <person name="Rohde M."/>
            <person name="Spring S."/>
            <person name="Goker M."/>
            <person name="Wirth R."/>
            <person name="Woyke T."/>
            <person name="Bristow J."/>
            <person name="Eisen J.A."/>
            <person name="Markowitz V."/>
            <person name="Hugenholtz P."/>
            <person name="Klenk H.P."/>
            <person name="Kyrpides N.C."/>
        </authorList>
    </citation>
    <scope>NUCLEOTIDE SEQUENCE [LARGE SCALE GENOMIC DNA]</scope>
    <source>
        <strain evidence="2">DSM 14429 / JCM 11212 / NBRC 100878 / IC-017</strain>
    </source>
</reference>
<dbReference type="OrthoDB" id="27448at2157"/>
<protein>
    <submittedName>
        <fullName evidence="1">Uncharacterized protein</fullName>
    </submittedName>
</protein>
<gene>
    <name evidence="1" type="ordered locus">Vdis_1872</name>
</gene>
<dbReference type="RefSeq" id="WP_013336969.1">
    <property type="nucleotide sequence ID" value="NC_014537.1"/>
</dbReference>
<dbReference type="GeneID" id="9752818"/>
<accession>E1QV53</accession>
<evidence type="ECO:0000313" key="1">
    <source>
        <dbReference type="EMBL" id="ADN51244.1"/>
    </source>
</evidence>
<dbReference type="eggNOG" id="arCOG10340">
    <property type="taxonomic scope" value="Archaea"/>
</dbReference>
<dbReference type="KEGG" id="vdi:Vdis_1872"/>
<organism evidence="1 2">
    <name type="scientific">Vulcanisaeta distributa (strain DSM 14429 / JCM 11212 / NBRC 100878 / IC-017)</name>
    <dbReference type="NCBI Taxonomy" id="572478"/>
    <lineage>
        <taxon>Archaea</taxon>
        <taxon>Thermoproteota</taxon>
        <taxon>Thermoprotei</taxon>
        <taxon>Thermoproteales</taxon>
        <taxon>Thermoproteaceae</taxon>
        <taxon>Vulcanisaeta</taxon>
    </lineage>
</organism>
<proteinExistence type="predicted"/>
<name>E1QV53_VULDI</name>
<keyword evidence="2" id="KW-1185">Reference proteome</keyword>
<evidence type="ECO:0000313" key="2">
    <source>
        <dbReference type="Proteomes" id="UP000006681"/>
    </source>
</evidence>
<dbReference type="EMBL" id="CP002100">
    <property type="protein sequence ID" value="ADN51244.1"/>
    <property type="molecule type" value="Genomic_DNA"/>
</dbReference>
<dbReference type="AlphaFoldDB" id="E1QV53"/>